<proteinExistence type="predicted"/>
<evidence type="ECO:0000256" key="1">
    <source>
        <dbReference type="SAM" id="Phobius"/>
    </source>
</evidence>
<sequence>MIQERSLPAAVAALVGAIVGLVLVVLIGDRWEPRWLAWSVAVALLVVVVVSASSTVHLLRNPGSRRPLTWYAAARNSRGAEAPE</sequence>
<keyword evidence="3" id="KW-1185">Reference proteome</keyword>
<feature type="transmembrane region" description="Helical" evidence="1">
    <location>
        <begin position="7"/>
        <end position="29"/>
    </location>
</feature>
<dbReference type="AlphaFoldDB" id="A0A7K1FMZ7"/>
<dbReference type="RefSeq" id="WP_154769498.1">
    <property type="nucleotide sequence ID" value="NZ_WLYK01000006.1"/>
</dbReference>
<reference evidence="2 3" key="1">
    <citation type="submission" date="2019-11" db="EMBL/GenBank/DDBJ databases">
        <authorList>
            <person name="Jiang L.-Q."/>
        </authorList>
    </citation>
    <scope>NUCLEOTIDE SEQUENCE [LARGE SCALE GENOMIC DNA]</scope>
    <source>
        <strain evidence="2 3">YIM 132087</strain>
    </source>
</reference>
<name>A0A7K1FMZ7_9ACTN</name>
<comment type="caution">
    <text evidence="2">The sequence shown here is derived from an EMBL/GenBank/DDBJ whole genome shotgun (WGS) entry which is preliminary data.</text>
</comment>
<organism evidence="2 3">
    <name type="scientific">Nakamurella alba</name>
    <dbReference type="NCBI Taxonomy" id="2665158"/>
    <lineage>
        <taxon>Bacteria</taxon>
        <taxon>Bacillati</taxon>
        <taxon>Actinomycetota</taxon>
        <taxon>Actinomycetes</taxon>
        <taxon>Nakamurellales</taxon>
        <taxon>Nakamurellaceae</taxon>
        <taxon>Nakamurella</taxon>
    </lineage>
</organism>
<keyword evidence="1" id="KW-0812">Transmembrane</keyword>
<evidence type="ECO:0000313" key="2">
    <source>
        <dbReference type="EMBL" id="MTD15506.1"/>
    </source>
</evidence>
<evidence type="ECO:0000313" key="3">
    <source>
        <dbReference type="Proteomes" id="UP000460221"/>
    </source>
</evidence>
<keyword evidence="1" id="KW-0472">Membrane</keyword>
<gene>
    <name evidence="2" type="ORF">GIS00_16340</name>
</gene>
<feature type="transmembrane region" description="Helical" evidence="1">
    <location>
        <begin position="35"/>
        <end position="59"/>
    </location>
</feature>
<keyword evidence="1" id="KW-1133">Transmembrane helix</keyword>
<dbReference type="Proteomes" id="UP000460221">
    <property type="component" value="Unassembled WGS sequence"/>
</dbReference>
<protein>
    <submittedName>
        <fullName evidence="2">Uncharacterized protein</fullName>
    </submittedName>
</protein>
<accession>A0A7K1FMZ7</accession>
<dbReference type="EMBL" id="WLYK01000006">
    <property type="protein sequence ID" value="MTD15506.1"/>
    <property type="molecule type" value="Genomic_DNA"/>
</dbReference>